<evidence type="ECO:0000256" key="5">
    <source>
        <dbReference type="ARBA" id="ARBA00042096"/>
    </source>
</evidence>
<feature type="region of interest" description="Disordered" evidence="6">
    <location>
        <begin position="184"/>
        <end position="319"/>
    </location>
</feature>
<evidence type="ECO:0000313" key="9">
    <source>
        <dbReference type="Proteomes" id="UP001334248"/>
    </source>
</evidence>
<proteinExistence type="predicted"/>
<dbReference type="Pfam" id="PF00808">
    <property type="entry name" value="CBFD_NFYB_HMF"/>
    <property type="match status" value="1"/>
</dbReference>
<feature type="region of interest" description="Disordered" evidence="6">
    <location>
        <begin position="1"/>
        <end position="64"/>
    </location>
</feature>
<accession>A0ABR0RYU2</accession>
<comment type="subcellular location">
    <subcellularLocation>
        <location evidence="1">Nucleus</location>
    </subcellularLocation>
</comment>
<dbReference type="EMBL" id="JAVHJV010000002">
    <property type="protein sequence ID" value="KAK5945760.1"/>
    <property type="molecule type" value="Genomic_DNA"/>
</dbReference>
<evidence type="ECO:0000256" key="1">
    <source>
        <dbReference type="ARBA" id="ARBA00004123"/>
    </source>
</evidence>
<dbReference type="GeneID" id="89996417"/>
<feature type="compositionally biased region" description="Acidic residues" evidence="6">
    <location>
        <begin position="255"/>
        <end position="293"/>
    </location>
</feature>
<evidence type="ECO:0000259" key="7">
    <source>
        <dbReference type="Pfam" id="PF00808"/>
    </source>
</evidence>
<dbReference type="PANTHER" id="PTHR46172:SF1">
    <property type="entry name" value="DNA POLYMERASE EPSILON SUBUNIT 3"/>
    <property type="match status" value="1"/>
</dbReference>
<keyword evidence="3" id="KW-0539">Nucleus</keyword>
<gene>
    <name evidence="8" type="ORF">PMZ80_002968</name>
</gene>
<keyword evidence="9" id="KW-1185">Reference proteome</keyword>
<organism evidence="8 9">
    <name type="scientific">Knufia obscura</name>
    <dbReference type="NCBI Taxonomy" id="1635080"/>
    <lineage>
        <taxon>Eukaryota</taxon>
        <taxon>Fungi</taxon>
        <taxon>Dikarya</taxon>
        <taxon>Ascomycota</taxon>
        <taxon>Pezizomycotina</taxon>
        <taxon>Eurotiomycetes</taxon>
        <taxon>Chaetothyriomycetidae</taxon>
        <taxon>Chaetothyriales</taxon>
        <taxon>Trichomeriaceae</taxon>
        <taxon>Knufia</taxon>
    </lineage>
</organism>
<evidence type="ECO:0000256" key="4">
    <source>
        <dbReference type="ARBA" id="ARBA00039775"/>
    </source>
</evidence>
<feature type="compositionally biased region" description="Basic and acidic residues" evidence="6">
    <location>
        <begin position="203"/>
        <end position="216"/>
    </location>
</feature>
<evidence type="ECO:0000256" key="3">
    <source>
        <dbReference type="ARBA" id="ARBA00023242"/>
    </source>
</evidence>
<keyword evidence="2" id="KW-0235">DNA replication</keyword>
<dbReference type="PANTHER" id="PTHR46172">
    <property type="entry name" value="DNA POLYMERASE EPSILON SUBUNIT 3"/>
    <property type="match status" value="1"/>
</dbReference>
<feature type="domain" description="Transcription factor CBF/NF-Y/archaeal histone" evidence="7">
    <location>
        <begin position="74"/>
        <end position="134"/>
    </location>
</feature>
<dbReference type="CDD" id="cd22928">
    <property type="entry name" value="HFD_POLE3_DPB4"/>
    <property type="match status" value="1"/>
</dbReference>
<sequence length="319" mass="34841">MPRKSTASVSAAPTEPSGDTTMVSEAPTAAELSPNHKDQPQTDEQPRQEKEKEKEKHPKRKSEGDVIALDDLLLPRSIISRLSKGVLPPNTSLAKDAILALTKSATVFISHLASEANDVTDRKTIQSADVVRALREIEMGDVMGVGSLGRDGKRGGRVEREVERWEGDVRGKRRGYREKVRARESGGVGVGDTAVGDTTVGMVDEREEHENKRVRIDDEDEARDGSAGPITEGASRIKLNVGRRKSDEVEHGDGDGDEAGEDEEEESEEEEEENEEEQQDETQGVDDSIDMEETDSRRKNGTLAPDGRIEVGGSDDESD</sequence>
<reference evidence="8 9" key="1">
    <citation type="journal article" date="2023" name="Res Sq">
        <title>Genomic and morphological characterization of Knufia obscura isolated from the Mars 2020 spacecraft assembly facility.</title>
        <authorList>
            <person name="Chander A.M."/>
            <person name="Teixeira M.M."/>
            <person name="Singh N.K."/>
            <person name="Williams M.P."/>
            <person name="Parker C.W."/>
            <person name="Leo P."/>
            <person name="Stajich J.E."/>
            <person name="Torok T."/>
            <person name="Tighe S."/>
            <person name="Mason C.E."/>
            <person name="Venkateswaran K."/>
        </authorList>
    </citation>
    <scope>NUCLEOTIDE SEQUENCE [LARGE SCALE GENOMIC DNA]</scope>
    <source>
        <strain evidence="8 9">CCFEE 5817</strain>
    </source>
</reference>
<name>A0ABR0RYU2_9EURO</name>
<dbReference type="InterPro" id="IPR051377">
    <property type="entry name" value="DNA_Pol-Epsilon_Subunit"/>
</dbReference>
<dbReference type="SUPFAM" id="SSF47113">
    <property type="entry name" value="Histone-fold"/>
    <property type="match status" value="1"/>
</dbReference>
<evidence type="ECO:0000313" key="8">
    <source>
        <dbReference type="EMBL" id="KAK5945760.1"/>
    </source>
</evidence>
<comment type="caution">
    <text evidence="8">The sequence shown here is derived from an EMBL/GenBank/DDBJ whole genome shotgun (WGS) entry which is preliminary data.</text>
</comment>
<dbReference type="InterPro" id="IPR003958">
    <property type="entry name" value="CBFA_NFYB_domain"/>
</dbReference>
<feature type="compositionally biased region" description="Basic and acidic residues" evidence="6">
    <location>
        <begin position="244"/>
        <end position="254"/>
    </location>
</feature>
<dbReference type="RefSeq" id="XP_064733850.1">
    <property type="nucleotide sequence ID" value="XM_064871397.1"/>
</dbReference>
<protein>
    <recommendedName>
        <fullName evidence="4">DNA polymerase epsilon subunit D</fullName>
    </recommendedName>
    <alternativeName>
        <fullName evidence="5">DNA polymerase II subunit D</fullName>
    </alternativeName>
</protein>
<feature type="compositionally biased region" description="Low complexity" evidence="6">
    <location>
        <begin position="191"/>
        <end position="202"/>
    </location>
</feature>
<feature type="compositionally biased region" description="Basic and acidic residues" evidence="6">
    <location>
        <begin position="34"/>
        <end position="64"/>
    </location>
</feature>
<evidence type="ECO:0000256" key="2">
    <source>
        <dbReference type="ARBA" id="ARBA00022705"/>
    </source>
</evidence>
<evidence type="ECO:0000256" key="6">
    <source>
        <dbReference type="SAM" id="MobiDB-lite"/>
    </source>
</evidence>
<dbReference type="InterPro" id="IPR009072">
    <property type="entry name" value="Histone-fold"/>
</dbReference>
<dbReference type="Gene3D" id="1.10.20.10">
    <property type="entry name" value="Histone, subunit A"/>
    <property type="match status" value="1"/>
</dbReference>
<feature type="compositionally biased region" description="Polar residues" evidence="6">
    <location>
        <begin position="1"/>
        <end position="23"/>
    </location>
</feature>
<dbReference type="Proteomes" id="UP001334248">
    <property type="component" value="Unassembled WGS sequence"/>
</dbReference>